<feature type="coiled-coil region" evidence="1">
    <location>
        <begin position="205"/>
        <end position="239"/>
    </location>
</feature>
<dbReference type="InterPro" id="IPR043129">
    <property type="entry name" value="ATPase_NBD"/>
</dbReference>
<name>A0A9X4MF27_9CYAN</name>
<feature type="region of interest" description="Disordered" evidence="2">
    <location>
        <begin position="69"/>
        <end position="95"/>
    </location>
</feature>
<keyword evidence="1" id="KW-0175">Coiled coil</keyword>
<accession>A0A9X4MF27</accession>
<evidence type="ECO:0000256" key="1">
    <source>
        <dbReference type="SAM" id="Coils"/>
    </source>
</evidence>
<comment type="caution">
    <text evidence="3">The sequence shown here is derived from an EMBL/GenBank/DDBJ whole genome shotgun (WGS) entry which is preliminary data.</text>
</comment>
<evidence type="ECO:0000313" key="4">
    <source>
        <dbReference type="Proteomes" id="UP001152872"/>
    </source>
</evidence>
<keyword evidence="4" id="KW-1185">Reference proteome</keyword>
<dbReference type="Gene3D" id="3.30.420.40">
    <property type="match status" value="2"/>
</dbReference>
<protein>
    <submittedName>
        <fullName evidence="3">Uncharacterized protein</fullName>
    </submittedName>
</protein>
<organism evidence="3 4">
    <name type="scientific">Pseudanabaena catenata USMAC16</name>
    <dbReference type="NCBI Taxonomy" id="1855837"/>
    <lineage>
        <taxon>Bacteria</taxon>
        <taxon>Bacillati</taxon>
        <taxon>Cyanobacteriota</taxon>
        <taxon>Cyanophyceae</taxon>
        <taxon>Pseudanabaenales</taxon>
        <taxon>Pseudanabaenaceae</taxon>
        <taxon>Pseudanabaena</taxon>
    </lineage>
</organism>
<reference evidence="3" key="1">
    <citation type="submission" date="2019-05" db="EMBL/GenBank/DDBJ databases">
        <title>Whole genome sequencing of Pseudanabaena catenata USMAC16.</title>
        <authorList>
            <person name="Khan Z."/>
            <person name="Omar W.M."/>
            <person name="Convey P."/>
            <person name="Merican F."/>
            <person name="Najimudin N."/>
        </authorList>
    </citation>
    <scope>NUCLEOTIDE SEQUENCE</scope>
    <source>
        <strain evidence="3">USMAC16</strain>
    </source>
</reference>
<feature type="compositionally biased region" description="Polar residues" evidence="2">
    <location>
        <begin position="69"/>
        <end position="79"/>
    </location>
</feature>
<dbReference type="Proteomes" id="UP001152872">
    <property type="component" value="Unassembled WGS sequence"/>
</dbReference>
<proteinExistence type="predicted"/>
<gene>
    <name evidence="3" type="ORF">FEV09_10690</name>
</gene>
<dbReference type="SUPFAM" id="SSF53067">
    <property type="entry name" value="Actin-like ATPase domain"/>
    <property type="match status" value="1"/>
</dbReference>
<evidence type="ECO:0000313" key="3">
    <source>
        <dbReference type="EMBL" id="MDG3495024.1"/>
    </source>
</evidence>
<feature type="region of interest" description="Disordered" evidence="2">
    <location>
        <begin position="886"/>
        <end position="915"/>
    </location>
</feature>
<dbReference type="RefSeq" id="WP_009627130.1">
    <property type="nucleotide sequence ID" value="NZ_VBTY01000077.1"/>
</dbReference>
<dbReference type="Gene3D" id="3.90.640.10">
    <property type="entry name" value="Actin, Chain A, domain 4"/>
    <property type="match status" value="1"/>
</dbReference>
<dbReference type="EMBL" id="VBTY01000077">
    <property type="protein sequence ID" value="MDG3495024.1"/>
    <property type="molecule type" value="Genomic_DNA"/>
</dbReference>
<evidence type="ECO:0000256" key="2">
    <source>
        <dbReference type="SAM" id="MobiDB-lite"/>
    </source>
</evidence>
<sequence length="1854" mass="205102">MSKVLINSLIDEINTLLSRPVRSVSKKASPDTIHQREQLKQLRSHLEGLTDDSLLGNLEQQYQALVTRLQGQTQSTSELTNRDGNGEPYGLDGINIQEDGTGKFKTDKLETSSPLLVSPVVSNLFGTESNLTKENSIMTNGTPESNSFVNDRLIASLQQAIQQTLQQVVKESVQQAVSQTLAVERALMVGEISANLNKIVESQQRSQISQELITLNQQKQKLNAEISQLEADRVTWMRQFQEFQATQQEALDRSLQSVDNYVRDQISDSLQQTMATTVAESVNQTLSQSLQNNLANLSAALPVNPVSETPSTEFVNRVQEQTDRFLMHLDEMFNTTFRSLEQEIQGYQTSISAKLGHMETLEQKGEALINALVERIGQQSEQVPQGSDQELHEVDILPELPDDIPARYLETFSEPADENLIDALLAGDKFGETIAEPSAEKFSEPFAASNSEIALLDMATSGDGDDALDSLTPELDLDLPTETTQSPIPTSEDPVVDTSETMLGSEVFELESILGASSDTLFEQPVQPVSDEQTAMDLTTNPLIDLAGFGTSIILDPQSAIAARELNPDFDMEAATQIVETFDITRSAIAKEGEDHDFELLALNFSANDANDNEVVSDSGELIDNPELLQWLEETNKRPSALTNLVDVSADEDLLSWLGNEAIDMAKLPVQTKSNDLNDSLAEIEIFNDSPINSIASEINLDAIKKDNADSHIDAKIEQFFSNSGNDHADDSDESLILLTNKGNDTSEFVEWEDSLVNELSSDLAQLNAGGVDPLIAANLDQFIRNTPYSLTNWEAAESQSYPTIIEVSADDPSEPIPSQLANTSNESLEVPLIIENPNTLFIDSFANSFADRTDEQSEIVVDIADLQLSPFASPLASPLTTASNEIPEIFDNPDSLFEPTAGNESPSTAPKSVPKVEDDMDAIFAEVIAENAAKYNQSKPFTISDELDELFVESASENTNFAANNNTYSNTYANDLNTDLNIDLGNDLNMDHESDLDTLLFGFDAANELEENDTTMQVIPREGYSKLDAGAATIQEPISPFVSRDVEEELDTILQGFVQEDSIVSLDDADMTKFAVAEEILTVLEDPTADMTKFAVAEEILTVLEEPNMNSSQIEAEEDDWTAALDQIESNLLSKTSGSNKTENIPKDNIASEPFELSADEFFASLENDKLNNLADTADTNEKKLSPEPTNVEATEDLSDFMNLENEFEEAEDDFLLNEFADSQHDAHTPVADSEWDNLLKDLNSFNFAQPLLDERREQLGLSSVAPITDTSENVFDIDSLVLESKSKALIPTPPEKEVYSLDDTWILGVDFGSTAIRASLLNASTGRLYPLYLDDADEMLCQLVWADDRSLDDPIAKELRVLTKRSHLAGLENGEVAIGHFKQFLKLGLPYRGVSAWQPIIQWSISNQNSLRWFVAALKNLLEQIQTRANHPKLPDVGLILLKLSGVVFGYPTNWSDTYILNVREAILKAKLVNHAEQVMAVEQAIAPVLSLVHDRKISEEVTLLIDAGAITTSLCLAKGLTDAKDRSKLHVRSLDYAGISISQDIVVQLFYPHWLLITNPNRHLCNFDRLSLPEVGASAISQRVLLQQYLLSSDIGRKMLELADRIKSTFGRDVGVDEWNEDLMGQPIVVLRRELENLILQPFIQRLNRELNAILSNAGILGEDVRQVLLLGSTMNIPLLSRWLAQKLPNASIDPLATSMVANGLAVSPLYPHLQDIARQQYSDYFLLQEICRLNLTQSVNPTQLLQQLQIRGINIKVCRDRILSILQGDLPEGLFPWQESENAVILEDPTLSSELFAGRLFELETDGTYQPNVVKFQQLRVYLQAIIGNMSQTLNEPLVFPEIKTMAIAK</sequence>